<gene>
    <name evidence="3" type="ORF">AWRI4233_LOCUS4703</name>
</gene>
<sequence length="247" mass="28407">TYAERASPAEREKAETDKKNEQLRLSHLRREGITGREREKAETDKKNEQLRLKNDRLKANNDNLTIANHTLHHNLVAMNTNVGHSATCASEGEDQLSELNMYTDRFQEQQKRDEAEVAELKASRRSLRASPEAGSFIALALRDVTDALRSDKAEVEKKNQELRLIHLPAEIGKKNQELRLIHLRREGIASQFNQENDRLQAHNDKAELEKKNQELRLIHLRREGIASQLNGQPRLKRTIGFRLTTTT</sequence>
<proteinExistence type="predicted"/>
<evidence type="ECO:0000313" key="3">
    <source>
        <dbReference type="EMBL" id="CAD0094513.1"/>
    </source>
</evidence>
<evidence type="ECO:0000256" key="1">
    <source>
        <dbReference type="SAM" id="Coils"/>
    </source>
</evidence>
<reference evidence="3" key="1">
    <citation type="submission" date="2020-06" db="EMBL/GenBank/DDBJ databases">
        <authorList>
            <person name="Onetto C."/>
        </authorList>
    </citation>
    <scope>NUCLEOTIDE SEQUENCE</scope>
</reference>
<keyword evidence="4" id="KW-1185">Reference proteome</keyword>
<keyword evidence="1" id="KW-0175">Coiled coil</keyword>
<organism evidence="3 4">
    <name type="scientific">Aureobasidium mustum</name>
    <dbReference type="NCBI Taxonomy" id="2773714"/>
    <lineage>
        <taxon>Eukaryota</taxon>
        <taxon>Fungi</taxon>
        <taxon>Dikarya</taxon>
        <taxon>Ascomycota</taxon>
        <taxon>Pezizomycotina</taxon>
        <taxon>Dothideomycetes</taxon>
        <taxon>Dothideomycetidae</taxon>
        <taxon>Dothideales</taxon>
        <taxon>Saccotheciaceae</taxon>
        <taxon>Aureobasidium</taxon>
    </lineage>
</organism>
<dbReference type="AlphaFoldDB" id="A0A9N8PGB3"/>
<feature type="coiled-coil region" evidence="1">
    <location>
        <begin position="189"/>
        <end position="223"/>
    </location>
</feature>
<evidence type="ECO:0000256" key="2">
    <source>
        <dbReference type="SAM" id="MobiDB-lite"/>
    </source>
</evidence>
<accession>A0A9N8PGB3</accession>
<dbReference type="EMBL" id="CAIJEO010000006">
    <property type="protein sequence ID" value="CAD0094513.1"/>
    <property type="molecule type" value="Genomic_DNA"/>
</dbReference>
<protein>
    <submittedName>
        <fullName evidence="3">Uncharacterized protein</fullName>
    </submittedName>
</protein>
<dbReference type="Proteomes" id="UP000714618">
    <property type="component" value="Unassembled WGS sequence"/>
</dbReference>
<comment type="caution">
    <text evidence="3">The sequence shown here is derived from an EMBL/GenBank/DDBJ whole genome shotgun (WGS) entry which is preliminary data.</text>
</comment>
<feature type="region of interest" description="Disordered" evidence="2">
    <location>
        <begin position="1"/>
        <end position="50"/>
    </location>
</feature>
<feature type="non-terminal residue" evidence="3">
    <location>
        <position position="1"/>
    </location>
</feature>
<name>A0A9N8PGB3_9PEZI</name>
<feature type="compositionally biased region" description="Basic and acidic residues" evidence="2">
    <location>
        <begin position="7"/>
        <end position="50"/>
    </location>
</feature>
<feature type="non-terminal residue" evidence="3">
    <location>
        <position position="247"/>
    </location>
</feature>
<evidence type="ECO:0000313" key="4">
    <source>
        <dbReference type="Proteomes" id="UP000714618"/>
    </source>
</evidence>